<dbReference type="AlphaFoldDB" id="M0DV74"/>
<reference evidence="1 2" key="1">
    <citation type="journal article" date="2014" name="PLoS Genet.">
        <title>Phylogenetically driven sequencing of extremely halophilic archaea reveals strategies for static and dynamic osmo-response.</title>
        <authorList>
            <person name="Becker E.A."/>
            <person name="Seitzer P.M."/>
            <person name="Tritt A."/>
            <person name="Larsen D."/>
            <person name="Krusor M."/>
            <person name="Yao A.I."/>
            <person name="Wu D."/>
            <person name="Madern D."/>
            <person name="Eisen J.A."/>
            <person name="Darling A.E."/>
            <person name="Facciotti M.T."/>
        </authorList>
    </citation>
    <scope>NUCLEOTIDE SEQUENCE [LARGE SCALE GENOMIC DNA]</scope>
    <source>
        <strain evidence="1 2">DSM 14210</strain>
    </source>
</reference>
<evidence type="ECO:0000313" key="2">
    <source>
        <dbReference type="Proteomes" id="UP000011523"/>
    </source>
</evidence>
<dbReference type="Proteomes" id="UP000011523">
    <property type="component" value="Unassembled WGS sequence"/>
</dbReference>
<dbReference type="RefSeq" id="WP_006629081.1">
    <property type="nucleotide sequence ID" value="NZ_AOJD01000038.1"/>
</dbReference>
<accession>M0DV74</accession>
<comment type="caution">
    <text evidence="1">The sequence shown here is derived from an EMBL/GenBank/DDBJ whole genome shotgun (WGS) entry which is preliminary data.</text>
</comment>
<protein>
    <submittedName>
        <fullName evidence="1">Uncharacterized protein</fullName>
    </submittedName>
</protein>
<dbReference type="InterPro" id="IPR019546">
    <property type="entry name" value="TAT_signal_bac_arc"/>
</dbReference>
<dbReference type="OrthoDB" id="327300at2157"/>
<evidence type="ECO:0000313" key="1">
    <source>
        <dbReference type="EMBL" id="ELZ38597.1"/>
    </source>
</evidence>
<dbReference type="EMBL" id="AOJD01000038">
    <property type="protein sequence ID" value="ELZ38597.1"/>
    <property type="molecule type" value="Genomic_DNA"/>
</dbReference>
<name>M0DV74_9EURY</name>
<dbReference type="GeneID" id="72713254"/>
<keyword evidence="2" id="KW-1185">Reference proteome</keyword>
<proteinExistence type="predicted"/>
<dbReference type="PATRIC" id="fig|1227485.3.peg.1343"/>
<dbReference type="InterPro" id="IPR006311">
    <property type="entry name" value="TAT_signal"/>
</dbReference>
<dbReference type="NCBIfam" id="TIGR01409">
    <property type="entry name" value="TAT_signal_seq"/>
    <property type="match status" value="1"/>
</dbReference>
<gene>
    <name evidence="1" type="ORF">C472_06984</name>
</gene>
<organism evidence="1 2">
    <name type="scientific">Halorubrum tebenquichense DSM 14210</name>
    <dbReference type="NCBI Taxonomy" id="1227485"/>
    <lineage>
        <taxon>Archaea</taxon>
        <taxon>Methanobacteriati</taxon>
        <taxon>Methanobacteriota</taxon>
        <taxon>Stenosarchaea group</taxon>
        <taxon>Halobacteria</taxon>
        <taxon>Halobacteriales</taxon>
        <taxon>Haloferacaceae</taxon>
        <taxon>Halorubrum</taxon>
    </lineage>
</organism>
<sequence>MERRSFLSAGGAAALALAVGSPSIARIESDGPVAVVEAYYRRASDAEDAEAFADDVRDLAHSASPLSELAGDAPMAFDGTVRQRFVESVVIAEDLSPDRIRSVSGFLAASLTADGTESIAAENALVSVTVEADDGELELRWLVATDGGEWRLVWPGEPDET</sequence>
<dbReference type="PROSITE" id="PS51318">
    <property type="entry name" value="TAT"/>
    <property type="match status" value="1"/>
</dbReference>